<sequence>MYGEAQHEGTRALVLSDIGGSCVAEPEGAAVLREQDVRPLFDQALRALASQGISHDDMKLDNFHLVNRSGNKIIMVVDLERINLLPSQKDPIQIVQADVDFLMQAYRDHLKCLQEDGLLPK</sequence>
<proteinExistence type="predicted"/>
<organism evidence="1 2">
    <name type="scientific">Cercophora newfieldiana</name>
    <dbReference type="NCBI Taxonomy" id="92897"/>
    <lineage>
        <taxon>Eukaryota</taxon>
        <taxon>Fungi</taxon>
        <taxon>Dikarya</taxon>
        <taxon>Ascomycota</taxon>
        <taxon>Pezizomycotina</taxon>
        <taxon>Sordariomycetes</taxon>
        <taxon>Sordariomycetidae</taxon>
        <taxon>Sordariales</taxon>
        <taxon>Lasiosphaeriaceae</taxon>
        <taxon>Cercophora</taxon>
    </lineage>
</organism>
<name>A0AA40CYM2_9PEZI</name>
<dbReference type="InterPro" id="IPR011009">
    <property type="entry name" value="Kinase-like_dom_sf"/>
</dbReference>
<evidence type="ECO:0000313" key="1">
    <source>
        <dbReference type="EMBL" id="KAK0655312.1"/>
    </source>
</evidence>
<evidence type="ECO:0008006" key="3">
    <source>
        <dbReference type="Google" id="ProtNLM"/>
    </source>
</evidence>
<accession>A0AA40CYM2</accession>
<dbReference type="EMBL" id="JAULSV010000001">
    <property type="protein sequence ID" value="KAK0655312.1"/>
    <property type="molecule type" value="Genomic_DNA"/>
</dbReference>
<keyword evidence="2" id="KW-1185">Reference proteome</keyword>
<dbReference type="SUPFAM" id="SSF56112">
    <property type="entry name" value="Protein kinase-like (PK-like)"/>
    <property type="match status" value="1"/>
</dbReference>
<reference evidence="1" key="1">
    <citation type="submission" date="2023-06" db="EMBL/GenBank/DDBJ databases">
        <title>Genome-scale phylogeny and comparative genomics of the fungal order Sordariales.</title>
        <authorList>
            <consortium name="Lawrence Berkeley National Laboratory"/>
            <person name="Hensen N."/>
            <person name="Bonometti L."/>
            <person name="Westerberg I."/>
            <person name="Brannstrom I.O."/>
            <person name="Guillou S."/>
            <person name="Cros-Aarteil S."/>
            <person name="Calhoun S."/>
            <person name="Haridas S."/>
            <person name="Kuo A."/>
            <person name="Mondo S."/>
            <person name="Pangilinan J."/>
            <person name="Riley R."/>
            <person name="Labutti K."/>
            <person name="Andreopoulos B."/>
            <person name="Lipzen A."/>
            <person name="Chen C."/>
            <person name="Yanf M."/>
            <person name="Daum C."/>
            <person name="Ng V."/>
            <person name="Clum A."/>
            <person name="Steindorff A."/>
            <person name="Ohm R."/>
            <person name="Martin F."/>
            <person name="Silar P."/>
            <person name="Natvig D."/>
            <person name="Lalanne C."/>
            <person name="Gautier V."/>
            <person name="Ament-Velasquez S.L."/>
            <person name="Kruys A."/>
            <person name="Hutchinson M.I."/>
            <person name="Powell A.J."/>
            <person name="Barry K."/>
            <person name="Miller A.N."/>
            <person name="Grigoriev I.V."/>
            <person name="Debuchy R."/>
            <person name="Gladieux P."/>
            <person name="Thoren M.H."/>
            <person name="Johannesson H."/>
        </authorList>
    </citation>
    <scope>NUCLEOTIDE SEQUENCE</scope>
    <source>
        <strain evidence="1">SMH2532-1</strain>
    </source>
</reference>
<evidence type="ECO:0000313" key="2">
    <source>
        <dbReference type="Proteomes" id="UP001174936"/>
    </source>
</evidence>
<gene>
    <name evidence="1" type="ORF">B0T16DRAFT_498962</name>
</gene>
<protein>
    <recommendedName>
        <fullName evidence="3">Protein kinase domain-containing protein</fullName>
    </recommendedName>
</protein>
<comment type="caution">
    <text evidence="1">The sequence shown here is derived from an EMBL/GenBank/DDBJ whole genome shotgun (WGS) entry which is preliminary data.</text>
</comment>
<dbReference type="AlphaFoldDB" id="A0AA40CYM2"/>
<dbReference type="Proteomes" id="UP001174936">
    <property type="component" value="Unassembled WGS sequence"/>
</dbReference>